<evidence type="ECO:0000256" key="1">
    <source>
        <dbReference type="SAM" id="MobiDB-lite"/>
    </source>
</evidence>
<feature type="compositionally biased region" description="Low complexity" evidence="1">
    <location>
        <begin position="633"/>
        <end position="645"/>
    </location>
</feature>
<feature type="compositionally biased region" description="Polar residues" evidence="1">
    <location>
        <begin position="1419"/>
        <end position="1429"/>
    </location>
</feature>
<proteinExistence type="evidence at transcript level"/>
<feature type="compositionally biased region" description="Polar residues" evidence="1">
    <location>
        <begin position="1468"/>
        <end position="1485"/>
    </location>
</feature>
<feature type="compositionally biased region" description="Basic and acidic residues" evidence="1">
    <location>
        <begin position="7"/>
        <end position="16"/>
    </location>
</feature>
<feature type="compositionally biased region" description="Polar residues" evidence="1">
    <location>
        <begin position="894"/>
        <end position="905"/>
    </location>
</feature>
<feature type="compositionally biased region" description="Polar residues" evidence="1">
    <location>
        <begin position="388"/>
        <end position="407"/>
    </location>
</feature>
<dbReference type="EMBL" id="GAMC01018905">
    <property type="protein sequence ID" value="JAB87650.1"/>
    <property type="molecule type" value="mRNA"/>
</dbReference>
<feature type="compositionally biased region" description="Low complexity" evidence="1">
    <location>
        <begin position="1397"/>
        <end position="1413"/>
    </location>
</feature>
<feature type="region of interest" description="Disordered" evidence="1">
    <location>
        <begin position="983"/>
        <end position="1003"/>
    </location>
</feature>
<feature type="compositionally biased region" description="Low complexity" evidence="1">
    <location>
        <begin position="368"/>
        <end position="387"/>
    </location>
</feature>
<feature type="compositionally biased region" description="Low complexity" evidence="1">
    <location>
        <begin position="1439"/>
        <end position="1451"/>
    </location>
</feature>
<feature type="compositionally biased region" description="Polar residues" evidence="1">
    <location>
        <begin position="1310"/>
        <end position="1345"/>
    </location>
</feature>
<accession>W8AGX3</accession>
<feature type="region of interest" description="Disordered" evidence="1">
    <location>
        <begin position="1236"/>
        <end position="1348"/>
    </location>
</feature>
<feature type="region of interest" description="Disordered" evidence="1">
    <location>
        <begin position="1369"/>
        <end position="1494"/>
    </location>
</feature>
<feature type="compositionally biased region" description="Polar residues" evidence="1">
    <location>
        <begin position="1094"/>
        <end position="1107"/>
    </location>
</feature>
<feature type="region of interest" description="Disordered" evidence="1">
    <location>
        <begin position="894"/>
        <end position="926"/>
    </location>
</feature>
<feature type="region of interest" description="Disordered" evidence="1">
    <location>
        <begin position="545"/>
        <end position="564"/>
    </location>
</feature>
<sequence length="1560" mass="171881">MRTHFNSIHEMEENRVRGRRSPQRSEQQQYLDATNTRFPPSPRQYEPQEFDLCEGEPFQHPRMFENMTYETNAAALEAMRAQNARPPYRQQPQFNISDLPSERLEEFSNPQFSESYEGECPPSQPKTPDICDVSAPDFCDISDASPWPEQTPQRRIRSLMRQRRSQPTFSQKRTSDICDISEPNYSAWLSQIPSNRAQSSQHQQRRRSYTDECFDDESARIYESSQGSPTPQIHYTPIDLMATPDVCAPTPPAPTPTPPPHLSPIRLQPSPVQYPSECLEDISVPSFQRTPPTPPRFPMPQDLPSDMVCDESAPTFGSPPSPSMSFPSEDLVEMTMPSFENASCGSPLDRRFLLDSRLAEESPPDFASSRFSSPTRSTSFRDPTSSRACPTTSPLSQAQQQNYQSTPVRRRSSPPRRFDLARLMSQRIAAAECSPLAAPSPTEECTPRSAAPHFSYYSPTPVRRHSIPKDLTSECLGDISEPSYYNSISRDSPYMRSLPSNLPSECLGDISEPVFERTPPARTPSLPQDLPSELICDMSQPLYDTPRSEHLSSMTMPSFEDASCGSPLDRRFLLDSKIMDESPPSFVLSSRSLSPCRSASPCAQRAGPCPSASFARSRATTPQRQVPSPQFSPTPRGRSSRSPSPQCSPIPPASHFSLRSPTPVRSPAKCPMPMDLPKECLTDITEPEYYSSYRSTPPPQRPFPSDMGSECLSDIRAPYFEMTPAARTPSMPHDLPSDMICDVSSPKYQSPGSEHLSVESMPSFADTSCGSPLDRRFVLDPYLADETMPSMVSSRTPSPSPERFSPSCAKDEPSFDKTYSEILQRFNSLKCKLESPNAVASTTTGDGSPAGECVRETVIERTENENGQLESTTQHIVVTIDQCGSIKTQTNEIKTQYPGTISKSPSRLAPPSADSGILTQSPRPGAQIEGLRNSVRRRLSFDLSDMPSDNLADVSPPCADDLPSMSTENILQQLSSIPEEQLSNISAPSYRTPPIPSVSYPSERLDQMSMPSFENASCGSPLDRRFLLDPRLADESPPQFASSYVSAPGVPYESRSPTSQSSYMRTRTQTPSPTAPAQRQFKAAIHSPQRFQPPLSSSTDGGRSSTPLRRFSLRPLTPTQYPPARPFPTNLPHEQLTDISQPSFFSSAPTTPQQKRYLPMDIPSERIDDVSQPTFQKTPPPKTPDTPTNLPSEMLGNISAPSYRSPASEHISSVTMPSFQDVSYESPLDRRFLLDPRLADETMPSLPRTPQSPDIDTPRAGTSAPRPGAARRRLSYSQPDTTRGGTFRGANARSSSDGRNGQGGRGPATVEQTHTTVQQSGTYEQQHSVTPAGNEPTQFRSQGRHGQSPLIDASKEQLHITTSIHSITRVYPEKAGETTTGRRKRSLSLPSENLGDISMPSGPPSMGISTSTTKRSQRGKMSTISQDLNDISMPPSPPSMSTTRTGRSPPRTGRRRSVQDVNDITPISFASTLPSTDRSGSTTRGGRNATGKYLSTSSRGFSGLANYAPFCDQIRSRNNSNTCDPCDPCCPIVQNVDSCDSCDPCAGFLNSNRSRKTDTC</sequence>
<dbReference type="OrthoDB" id="7868284at2759"/>
<feature type="region of interest" description="Disordered" evidence="1">
    <location>
        <begin position="788"/>
        <end position="812"/>
    </location>
</feature>
<feature type="compositionally biased region" description="Polar residues" evidence="1">
    <location>
        <begin position="1275"/>
        <end position="1284"/>
    </location>
</feature>
<protein>
    <submittedName>
        <fullName evidence="2">Uncharacterized protein</fullName>
    </submittedName>
</protein>
<evidence type="ECO:0000313" key="2">
    <source>
        <dbReference type="EMBL" id="JAB87650.1"/>
    </source>
</evidence>
<feature type="region of interest" description="Disordered" evidence="1">
    <location>
        <begin position="284"/>
        <end position="329"/>
    </location>
</feature>
<feature type="compositionally biased region" description="Polar residues" evidence="1">
    <location>
        <begin position="618"/>
        <end position="631"/>
    </location>
</feature>
<reference evidence="2" key="2">
    <citation type="journal article" date="2014" name="BMC Genomics">
        <title>A genomic perspective to assessing quality of mass-reared SIT flies used in Mediterranean fruit fly (Ceratitis capitata) eradication in California.</title>
        <authorList>
            <person name="Calla B."/>
            <person name="Hall B."/>
            <person name="Hou S."/>
            <person name="Geib S.M."/>
        </authorList>
    </citation>
    <scope>NUCLEOTIDE SEQUENCE</scope>
</reference>
<organism evidence="2">
    <name type="scientific">Ceratitis capitata</name>
    <name type="common">Mediterranean fruit fly</name>
    <name type="synonym">Tephritis capitata</name>
    <dbReference type="NCBI Taxonomy" id="7213"/>
    <lineage>
        <taxon>Eukaryota</taxon>
        <taxon>Metazoa</taxon>
        <taxon>Ecdysozoa</taxon>
        <taxon>Arthropoda</taxon>
        <taxon>Hexapoda</taxon>
        <taxon>Insecta</taxon>
        <taxon>Pterygota</taxon>
        <taxon>Neoptera</taxon>
        <taxon>Endopterygota</taxon>
        <taxon>Diptera</taxon>
        <taxon>Brachycera</taxon>
        <taxon>Muscomorpha</taxon>
        <taxon>Tephritoidea</taxon>
        <taxon>Tephritidae</taxon>
        <taxon>Ceratitis</taxon>
        <taxon>Ceratitis</taxon>
    </lineage>
</organism>
<feature type="compositionally biased region" description="Polar residues" evidence="1">
    <location>
        <begin position="24"/>
        <end position="38"/>
    </location>
</feature>
<feature type="region of interest" description="Disordered" evidence="1">
    <location>
        <begin position="944"/>
        <end position="964"/>
    </location>
</feature>
<reference evidence="2" key="1">
    <citation type="submission" date="2013-07" db="EMBL/GenBank/DDBJ databases">
        <authorList>
            <person name="Geib S."/>
        </authorList>
    </citation>
    <scope>NUCLEOTIDE SEQUENCE</scope>
</reference>
<name>W8AGX3_CERCA</name>
<feature type="region of interest" description="Disordered" evidence="1">
    <location>
        <begin position="1037"/>
        <end position="1135"/>
    </location>
</feature>
<feature type="region of interest" description="Disordered" evidence="1">
    <location>
        <begin position="1170"/>
        <end position="1209"/>
    </location>
</feature>
<feature type="region of interest" description="Disordered" evidence="1">
    <location>
        <begin position="603"/>
        <end position="671"/>
    </location>
</feature>
<feature type="region of interest" description="Disordered" evidence="1">
    <location>
        <begin position="1"/>
        <end position="48"/>
    </location>
</feature>
<feature type="compositionally biased region" description="Polar residues" evidence="1">
    <location>
        <begin position="1055"/>
        <end position="1077"/>
    </location>
</feature>
<feature type="region of interest" description="Disordered" evidence="1">
    <location>
        <begin position="361"/>
        <end position="415"/>
    </location>
</feature>